<organism evidence="2 3">
    <name type="scientific">Apiospora saccharicola</name>
    <dbReference type="NCBI Taxonomy" id="335842"/>
    <lineage>
        <taxon>Eukaryota</taxon>
        <taxon>Fungi</taxon>
        <taxon>Dikarya</taxon>
        <taxon>Ascomycota</taxon>
        <taxon>Pezizomycotina</taxon>
        <taxon>Sordariomycetes</taxon>
        <taxon>Xylariomycetidae</taxon>
        <taxon>Amphisphaeriales</taxon>
        <taxon>Apiosporaceae</taxon>
        <taxon>Apiospora</taxon>
    </lineage>
</organism>
<proteinExistence type="predicted"/>
<accession>A0ABR1VSA0</accession>
<evidence type="ECO:0000313" key="2">
    <source>
        <dbReference type="EMBL" id="KAK8072784.1"/>
    </source>
</evidence>
<gene>
    <name evidence="2" type="ORF">PG996_006132</name>
</gene>
<keyword evidence="1" id="KW-0732">Signal</keyword>
<evidence type="ECO:0000256" key="1">
    <source>
        <dbReference type="SAM" id="SignalP"/>
    </source>
</evidence>
<name>A0ABR1VSA0_9PEZI</name>
<comment type="caution">
    <text evidence="2">The sequence shown here is derived from an EMBL/GenBank/DDBJ whole genome shotgun (WGS) entry which is preliminary data.</text>
</comment>
<keyword evidence="3" id="KW-1185">Reference proteome</keyword>
<feature type="chain" id="PRO_5046931979" evidence="1">
    <location>
        <begin position="20"/>
        <end position="78"/>
    </location>
</feature>
<reference evidence="2 3" key="1">
    <citation type="submission" date="2023-01" db="EMBL/GenBank/DDBJ databases">
        <title>Analysis of 21 Apiospora genomes using comparative genomics revels a genus with tremendous synthesis potential of carbohydrate active enzymes and secondary metabolites.</title>
        <authorList>
            <person name="Sorensen T."/>
        </authorList>
    </citation>
    <scope>NUCLEOTIDE SEQUENCE [LARGE SCALE GENOMIC DNA]</scope>
    <source>
        <strain evidence="2 3">CBS 83171</strain>
    </source>
</reference>
<sequence length="78" mass="8153">MLPLQLIIAVTGLTGLAAAGPVDGRSNALNMRDDGSFSNPGLLEKRCTECECPGGFEGPCCCRFSQCCCDADDYSCPS</sequence>
<feature type="signal peptide" evidence="1">
    <location>
        <begin position="1"/>
        <end position="19"/>
    </location>
</feature>
<dbReference type="Proteomes" id="UP001446871">
    <property type="component" value="Unassembled WGS sequence"/>
</dbReference>
<protein>
    <submittedName>
        <fullName evidence="2">Uncharacterized protein</fullName>
    </submittedName>
</protein>
<evidence type="ECO:0000313" key="3">
    <source>
        <dbReference type="Proteomes" id="UP001446871"/>
    </source>
</evidence>
<dbReference type="EMBL" id="JAQQWM010000003">
    <property type="protein sequence ID" value="KAK8072784.1"/>
    <property type="molecule type" value="Genomic_DNA"/>
</dbReference>